<dbReference type="SMART" id="SM00646">
    <property type="entry name" value="Ami_3"/>
    <property type="match status" value="1"/>
</dbReference>
<dbReference type="SUPFAM" id="SSF53187">
    <property type="entry name" value="Zn-dependent exopeptidases"/>
    <property type="match status" value="1"/>
</dbReference>
<dbReference type="PIRSF" id="PIRSF037846">
    <property type="entry name" value="Autolysin_YrvJ_prd"/>
    <property type="match status" value="1"/>
</dbReference>
<accession>A0ABN0X241</accession>
<comment type="caution">
    <text evidence="5">The sequence shown here is derived from an EMBL/GenBank/DDBJ whole genome shotgun (WGS) entry which is preliminary data.</text>
</comment>
<dbReference type="EMBL" id="BAAACW010000019">
    <property type="protein sequence ID" value="GAA0353110.1"/>
    <property type="molecule type" value="Genomic_DNA"/>
</dbReference>
<dbReference type="InterPro" id="IPR017293">
    <property type="entry name" value="N-acetylmuramoyl-L-ala_amidase"/>
</dbReference>
<dbReference type="RefSeq" id="WP_343753229.1">
    <property type="nucleotide sequence ID" value="NZ_BAAACW010000019.1"/>
</dbReference>
<keyword evidence="3" id="KW-1133">Transmembrane helix</keyword>
<proteinExistence type="predicted"/>
<keyword evidence="2" id="KW-0961">Cell wall biogenesis/degradation</keyword>
<dbReference type="SMART" id="SM00287">
    <property type="entry name" value="SH3b"/>
    <property type="match status" value="3"/>
</dbReference>
<sequence>MKDSILHKKNSRQLFIVFVISTLIILFTSIVALANENKVTVLTDTLNVRYGPGLSHEIITQVHEDDELVVLGEDNEWYKVRLQSNTIGWVASWLVENEEVTIDNTIMGQITGSEVNVRQFSATDSDILGTVYRNEEYQILYRENDWVQILYQNRVAWIHSDYITVLPERSEQAVVAAEPENDTKIRVGINPTNIRSHPSTDSSILTTIREVTDFTITNEVDDWYEIELSEGQVGYVVSWVTERVSSENTEAIPQVEVSSPNHYAVNLSEATIVIDAGHGGHDPGAVASNGVVEKEIALNTAVKLAERLRSAGTNVILTRNDDTFITLNDRVYAAHQVNADAFISLHYDALDSPNTMSGTTTYYYSQNEKDLADTINHYLHQMGPLPNNGVRQGNYFVLRQNAQPSILLELGYLDNDYDITLVHTPQYQQTVADAIYQALAAYFSP</sequence>
<dbReference type="CDD" id="cd02696">
    <property type="entry name" value="MurNAc-LAA"/>
    <property type="match status" value="1"/>
</dbReference>
<dbReference type="Pfam" id="PF01520">
    <property type="entry name" value="Amidase_3"/>
    <property type="match status" value="1"/>
</dbReference>
<dbReference type="Pfam" id="PF08239">
    <property type="entry name" value="SH3_3"/>
    <property type="match status" value="3"/>
</dbReference>
<organism evidence="5 6">
    <name type="scientific">Alkalibacterium iburiense</name>
    <dbReference type="NCBI Taxonomy" id="290589"/>
    <lineage>
        <taxon>Bacteria</taxon>
        <taxon>Bacillati</taxon>
        <taxon>Bacillota</taxon>
        <taxon>Bacilli</taxon>
        <taxon>Lactobacillales</taxon>
        <taxon>Carnobacteriaceae</taxon>
        <taxon>Alkalibacterium</taxon>
    </lineage>
</organism>
<dbReference type="Gene3D" id="2.30.30.40">
    <property type="entry name" value="SH3 Domains"/>
    <property type="match status" value="3"/>
</dbReference>
<keyword evidence="6" id="KW-1185">Reference proteome</keyword>
<dbReference type="InterPro" id="IPR050695">
    <property type="entry name" value="N-acetylmuramoyl_amidase_3"/>
</dbReference>
<dbReference type="PANTHER" id="PTHR30404:SF7">
    <property type="entry name" value="CELL WALL AMIDASE LYTH-RELATED"/>
    <property type="match status" value="1"/>
</dbReference>
<dbReference type="Gene3D" id="3.40.630.40">
    <property type="entry name" value="Zn-dependent exopeptidases"/>
    <property type="match status" value="1"/>
</dbReference>
<reference evidence="5 6" key="1">
    <citation type="journal article" date="2019" name="Int. J. Syst. Evol. Microbiol.">
        <title>The Global Catalogue of Microorganisms (GCM) 10K type strain sequencing project: providing services to taxonomists for standard genome sequencing and annotation.</title>
        <authorList>
            <consortium name="The Broad Institute Genomics Platform"/>
            <consortium name="The Broad Institute Genome Sequencing Center for Infectious Disease"/>
            <person name="Wu L."/>
            <person name="Ma J."/>
        </authorList>
    </citation>
    <scope>NUCLEOTIDE SEQUENCE [LARGE SCALE GENOMIC DNA]</scope>
    <source>
        <strain evidence="5 6">JCM 12662</strain>
    </source>
</reference>
<feature type="transmembrane region" description="Helical" evidence="3">
    <location>
        <begin position="12"/>
        <end position="34"/>
    </location>
</feature>
<evidence type="ECO:0000256" key="3">
    <source>
        <dbReference type="SAM" id="Phobius"/>
    </source>
</evidence>
<dbReference type="Proteomes" id="UP001501166">
    <property type="component" value="Unassembled WGS sequence"/>
</dbReference>
<protein>
    <submittedName>
        <fullName evidence="5">N-acetylmuramoyl-L-alanine amidase</fullName>
    </submittedName>
</protein>
<name>A0ABN0X241_9LACT</name>
<evidence type="ECO:0000256" key="1">
    <source>
        <dbReference type="ARBA" id="ARBA00022801"/>
    </source>
</evidence>
<evidence type="ECO:0000259" key="4">
    <source>
        <dbReference type="PROSITE" id="PS51781"/>
    </source>
</evidence>
<dbReference type="InterPro" id="IPR003646">
    <property type="entry name" value="SH3-like_bac-type"/>
</dbReference>
<evidence type="ECO:0000313" key="5">
    <source>
        <dbReference type="EMBL" id="GAA0353110.1"/>
    </source>
</evidence>
<feature type="domain" description="SH3b" evidence="4">
    <location>
        <begin position="34"/>
        <end position="99"/>
    </location>
</feature>
<dbReference type="PANTHER" id="PTHR30404">
    <property type="entry name" value="N-ACETYLMURAMOYL-L-ALANINE AMIDASE"/>
    <property type="match status" value="1"/>
</dbReference>
<gene>
    <name evidence="5" type="ORF">GCM10008932_02710</name>
</gene>
<evidence type="ECO:0000256" key="2">
    <source>
        <dbReference type="ARBA" id="ARBA00023316"/>
    </source>
</evidence>
<dbReference type="PROSITE" id="PS51781">
    <property type="entry name" value="SH3B"/>
    <property type="match status" value="3"/>
</dbReference>
<evidence type="ECO:0000313" key="6">
    <source>
        <dbReference type="Proteomes" id="UP001501166"/>
    </source>
</evidence>
<keyword evidence="3" id="KW-0472">Membrane</keyword>
<feature type="domain" description="SH3b" evidence="4">
    <location>
        <begin position="105"/>
        <end position="167"/>
    </location>
</feature>
<keyword evidence="3" id="KW-0812">Transmembrane</keyword>
<feature type="domain" description="SH3b" evidence="4">
    <location>
        <begin position="181"/>
        <end position="244"/>
    </location>
</feature>
<dbReference type="InterPro" id="IPR002508">
    <property type="entry name" value="MurNAc-LAA_cat"/>
</dbReference>
<keyword evidence="1" id="KW-0378">Hydrolase</keyword>